<dbReference type="Pfam" id="PF01408">
    <property type="entry name" value="GFO_IDH_MocA"/>
    <property type="match status" value="1"/>
</dbReference>
<dbReference type="InterPro" id="IPR000683">
    <property type="entry name" value="Gfo/Idh/MocA-like_OxRdtase_N"/>
</dbReference>
<feature type="domain" description="Gfo/Idh/MocA-like oxidoreductase N-terminal" evidence="2">
    <location>
        <begin position="4"/>
        <end position="123"/>
    </location>
</feature>
<dbReference type="Gene3D" id="3.40.50.720">
    <property type="entry name" value="NAD(P)-binding Rossmann-like Domain"/>
    <property type="match status" value="1"/>
</dbReference>
<sequence>MRKIKIGIIGTGSISDAHLQSYEQNDRADLTAVCDLNEERARLKAKKYGAAKVYSDYRELLNDDEIDAVSICTWNNTHAEIAIAALENGKHVLVEKPLSKTLDEALKVKKAVENSGKVLQVGFVRRYDNNIHILKKFIDNGDLGAIYYAKASSLRRLGNPGGWFSDKDISGGGPLLDIGVHIIDLCWYLMGRPKVKSISGNTYSQLGNRSNIQNLSFYKAADYNPTKNTIEDLANAIIRFDNGASLVVDVSYTLHAQKDESIIKLYGDRGGAEIDPEFKIITEKYNTILNITPQVDSAGFDFTSGFQNEIDGFISSCLGEAEPLSSVDDGVEMMKILTAIYESSKKGSEIQFDIEKVQI</sequence>
<comment type="similarity">
    <text evidence="1">Belongs to the Gfo/Idh/MocA family.</text>
</comment>
<dbReference type="InterPro" id="IPR004104">
    <property type="entry name" value="Gfo/Idh/MocA-like_OxRdtase_C"/>
</dbReference>
<dbReference type="SUPFAM" id="SSF55347">
    <property type="entry name" value="Glyceraldehyde-3-phosphate dehydrogenase-like, C-terminal domain"/>
    <property type="match status" value="1"/>
</dbReference>
<dbReference type="AlphaFoldDB" id="A0A6I2MGV8"/>
<dbReference type="RefSeq" id="WP_154319447.1">
    <property type="nucleotide sequence ID" value="NZ_CAJGAA010000010.1"/>
</dbReference>
<evidence type="ECO:0000313" key="4">
    <source>
        <dbReference type="EMBL" id="MRX56372.1"/>
    </source>
</evidence>
<reference evidence="4 5" key="1">
    <citation type="submission" date="2019-11" db="EMBL/GenBank/DDBJ databases">
        <title>Bacillus idriensis genome.</title>
        <authorList>
            <person name="Konopka E.N."/>
            <person name="Newman J.D."/>
        </authorList>
    </citation>
    <scope>NUCLEOTIDE SEQUENCE [LARGE SCALE GENOMIC DNA]</scope>
    <source>
        <strain evidence="4 5">DSM 19097</strain>
    </source>
</reference>
<evidence type="ECO:0000259" key="3">
    <source>
        <dbReference type="Pfam" id="PF02894"/>
    </source>
</evidence>
<dbReference type="InterPro" id="IPR052515">
    <property type="entry name" value="Gfo/Idh/MocA_Oxidoreductase"/>
</dbReference>
<dbReference type="Gene3D" id="3.30.360.10">
    <property type="entry name" value="Dihydrodipicolinate Reductase, domain 2"/>
    <property type="match status" value="1"/>
</dbReference>
<dbReference type="GO" id="GO:0000166">
    <property type="term" value="F:nucleotide binding"/>
    <property type="evidence" value="ECO:0007669"/>
    <property type="project" value="InterPro"/>
</dbReference>
<comment type="caution">
    <text evidence="4">The sequence shown here is derived from an EMBL/GenBank/DDBJ whole genome shotgun (WGS) entry which is preliminary data.</text>
</comment>
<proteinExistence type="inferred from homology"/>
<name>A0A6I2MGV8_9BACI</name>
<keyword evidence="5" id="KW-1185">Reference proteome</keyword>
<evidence type="ECO:0000313" key="5">
    <source>
        <dbReference type="Proteomes" id="UP000441585"/>
    </source>
</evidence>
<organism evidence="4 5">
    <name type="scientific">Metabacillus idriensis</name>
    <dbReference type="NCBI Taxonomy" id="324768"/>
    <lineage>
        <taxon>Bacteria</taxon>
        <taxon>Bacillati</taxon>
        <taxon>Bacillota</taxon>
        <taxon>Bacilli</taxon>
        <taxon>Bacillales</taxon>
        <taxon>Bacillaceae</taxon>
        <taxon>Metabacillus</taxon>
    </lineage>
</organism>
<feature type="domain" description="Gfo/Idh/MocA-like oxidoreductase C-terminal" evidence="3">
    <location>
        <begin position="135"/>
        <end position="351"/>
    </location>
</feature>
<dbReference type="PANTHER" id="PTHR43249">
    <property type="entry name" value="UDP-N-ACETYL-2-AMINO-2-DEOXY-D-GLUCURONATE OXIDASE"/>
    <property type="match status" value="1"/>
</dbReference>
<evidence type="ECO:0000256" key="1">
    <source>
        <dbReference type="ARBA" id="ARBA00010928"/>
    </source>
</evidence>
<gene>
    <name evidence="4" type="ORF">GJU41_20630</name>
</gene>
<protein>
    <submittedName>
        <fullName evidence="4">Gfo/Idh/MocA family oxidoreductase</fullName>
    </submittedName>
</protein>
<dbReference type="Proteomes" id="UP000441585">
    <property type="component" value="Unassembled WGS sequence"/>
</dbReference>
<dbReference type="InterPro" id="IPR036291">
    <property type="entry name" value="NAD(P)-bd_dom_sf"/>
</dbReference>
<dbReference type="Pfam" id="PF02894">
    <property type="entry name" value="GFO_IDH_MocA_C"/>
    <property type="match status" value="1"/>
</dbReference>
<dbReference type="PANTHER" id="PTHR43249:SF1">
    <property type="entry name" value="D-GLUCOSIDE 3-DEHYDROGENASE"/>
    <property type="match status" value="1"/>
</dbReference>
<dbReference type="SUPFAM" id="SSF51735">
    <property type="entry name" value="NAD(P)-binding Rossmann-fold domains"/>
    <property type="match status" value="1"/>
</dbReference>
<accession>A0A6I2MGV8</accession>
<evidence type="ECO:0000259" key="2">
    <source>
        <dbReference type="Pfam" id="PF01408"/>
    </source>
</evidence>
<dbReference type="EMBL" id="WKKF01000011">
    <property type="protein sequence ID" value="MRX56372.1"/>
    <property type="molecule type" value="Genomic_DNA"/>
</dbReference>